<gene>
    <name evidence="2" type="ORF">TWF718_001938</name>
</gene>
<comment type="caution">
    <text evidence="2">The sequence shown here is derived from an EMBL/GenBank/DDBJ whole genome shotgun (WGS) entry which is preliminary data.</text>
</comment>
<organism evidence="2 3">
    <name type="scientific">Orbilia javanica</name>
    <dbReference type="NCBI Taxonomy" id="47235"/>
    <lineage>
        <taxon>Eukaryota</taxon>
        <taxon>Fungi</taxon>
        <taxon>Dikarya</taxon>
        <taxon>Ascomycota</taxon>
        <taxon>Pezizomycotina</taxon>
        <taxon>Orbiliomycetes</taxon>
        <taxon>Orbiliales</taxon>
        <taxon>Orbiliaceae</taxon>
        <taxon>Orbilia</taxon>
    </lineage>
</organism>
<evidence type="ECO:0000313" key="2">
    <source>
        <dbReference type="EMBL" id="KAK6357630.1"/>
    </source>
</evidence>
<protein>
    <submittedName>
        <fullName evidence="2">Uncharacterized protein</fullName>
    </submittedName>
</protein>
<feature type="signal peptide" evidence="1">
    <location>
        <begin position="1"/>
        <end position="20"/>
    </location>
</feature>
<feature type="chain" id="PRO_5042955759" evidence="1">
    <location>
        <begin position="21"/>
        <end position="371"/>
    </location>
</feature>
<evidence type="ECO:0000313" key="3">
    <source>
        <dbReference type="Proteomes" id="UP001313282"/>
    </source>
</evidence>
<reference evidence="2 3" key="1">
    <citation type="submission" date="2019-10" db="EMBL/GenBank/DDBJ databases">
        <authorList>
            <person name="Palmer J.M."/>
        </authorList>
    </citation>
    <scope>NUCLEOTIDE SEQUENCE [LARGE SCALE GENOMIC DNA]</scope>
    <source>
        <strain evidence="2 3">TWF718</strain>
    </source>
</reference>
<keyword evidence="3" id="KW-1185">Reference proteome</keyword>
<dbReference type="AlphaFoldDB" id="A0AAN8RHR7"/>
<dbReference type="Proteomes" id="UP001313282">
    <property type="component" value="Unassembled WGS sequence"/>
</dbReference>
<name>A0AAN8RHR7_9PEZI</name>
<evidence type="ECO:0000256" key="1">
    <source>
        <dbReference type="SAM" id="SignalP"/>
    </source>
</evidence>
<keyword evidence="1" id="KW-0732">Signal</keyword>
<accession>A0AAN8RHR7</accession>
<sequence>MMHPWKTIFFFFLLSATTSSFTLEILATRAKNQYNPRELCINQHWIPGTCVIQLHWSRLTTDERDVRWGQKSKVTELIKPYVFDANGTSLEINPSTVLMCNGEKGSECVVNAGLSDPILLSPQIQNDYLQFYFGNQAWHTDPEPKGKSDRPFVGDEYKDLNPWCEDKGWVQWPKQPGSEYFDPPYDRKEIKYLDVKTKNLTCWFDCLDIKAKWGDSNVSICPPPSTVTDFKTRTRTKTLKISKTTTFERIKTKTVKRLATKTLKSLYTKTFERPETKPPERPTTKSITIFKTITLLRTETASITITKPPTPMSTPMAGPEVQTQTVVVTRFLDEAPVSTVTETETITTTIVLTETVTDIPFGYTLVQINQL</sequence>
<proteinExistence type="predicted"/>
<dbReference type="EMBL" id="JAVHNR010000001">
    <property type="protein sequence ID" value="KAK6357630.1"/>
    <property type="molecule type" value="Genomic_DNA"/>
</dbReference>